<organism evidence="3 4">
    <name type="scientific">bacterium (Candidatus Gribaldobacteria) CG07_land_8_20_14_0_80_33_18</name>
    <dbReference type="NCBI Taxonomy" id="2014272"/>
    <lineage>
        <taxon>Bacteria</taxon>
        <taxon>Candidatus Gribaldobacteria</taxon>
    </lineage>
</organism>
<dbReference type="Pfam" id="PF00188">
    <property type="entry name" value="CAP"/>
    <property type="match status" value="1"/>
</dbReference>
<dbReference type="Proteomes" id="UP000228777">
    <property type="component" value="Unassembled WGS sequence"/>
</dbReference>
<dbReference type="PANTHER" id="PTHR31157">
    <property type="entry name" value="SCP DOMAIN-CONTAINING PROTEIN"/>
    <property type="match status" value="1"/>
</dbReference>
<dbReference type="SUPFAM" id="SSF55797">
    <property type="entry name" value="PR-1-like"/>
    <property type="match status" value="1"/>
</dbReference>
<accession>A0A2M6Z3I8</accession>
<dbReference type="EMBL" id="PEWP01000020">
    <property type="protein sequence ID" value="PIU46973.1"/>
    <property type="molecule type" value="Genomic_DNA"/>
</dbReference>
<evidence type="ECO:0000313" key="4">
    <source>
        <dbReference type="Proteomes" id="UP000228777"/>
    </source>
</evidence>
<dbReference type="AlphaFoldDB" id="A0A2M6Z3I8"/>
<reference evidence="4" key="1">
    <citation type="submission" date="2017-09" db="EMBL/GenBank/DDBJ databases">
        <title>Depth-based differentiation of microbial function through sediment-hosted aquifers and enrichment of novel symbionts in the deep terrestrial subsurface.</title>
        <authorList>
            <person name="Probst A.J."/>
            <person name="Ladd B."/>
            <person name="Jarett J.K."/>
            <person name="Geller-Mcgrath D.E."/>
            <person name="Sieber C.M.K."/>
            <person name="Emerson J.B."/>
            <person name="Anantharaman K."/>
            <person name="Thomas B.C."/>
            <person name="Malmstrom R."/>
            <person name="Stieglmeier M."/>
            <person name="Klingl A."/>
            <person name="Woyke T."/>
            <person name="Ryan C.M."/>
            <person name="Banfield J.F."/>
        </authorList>
    </citation>
    <scope>NUCLEOTIDE SEQUENCE [LARGE SCALE GENOMIC DNA]</scope>
</reference>
<dbReference type="PANTHER" id="PTHR31157:SF1">
    <property type="entry name" value="SCP DOMAIN-CONTAINING PROTEIN"/>
    <property type="match status" value="1"/>
</dbReference>
<feature type="domain" description="SCP" evidence="2">
    <location>
        <begin position="67"/>
        <end position="184"/>
    </location>
</feature>
<dbReference type="InterPro" id="IPR014044">
    <property type="entry name" value="CAP_dom"/>
</dbReference>
<evidence type="ECO:0000259" key="2">
    <source>
        <dbReference type="Pfam" id="PF00188"/>
    </source>
</evidence>
<sequence>MKKFVLQLQRIFIPCKENNYRPKFLDSKFLIYYFIFLFILKFISFSSLFILPKSVYFADITKTRLVELTNKTRETLGLQSLKVNPLLEKAAELKAQDMFSKGYFSHYSPTGISPWYWIKLADYNYRSAGENLAIGFLDSNEVVNAWEDSPSHRENILNSNYSEIGIAVVKGEFLGNKTYVVVQMFASPKIKQETIFEEEKTTTSQTITGTTITLESTTSSTTSSEIAGISSLPEENINKDLKFNFYKFLAIDYDDLLRKIIFYSLIIIAAALIINIFVKFNIQYPDLIIKAVAVIILLCVFNYFDKFSMLQLISHNFMI</sequence>
<proteinExistence type="predicted"/>
<feature type="transmembrane region" description="Helical" evidence="1">
    <location>
        <begin position="30"/>
        <end position="51"/>
    </location>
</feature>
<keyword evidence="1" id="KW-0812">Transmembrane</keyword>
<dbReference type="InterPro" id="IPR035940">
    <property type="entry name" value="CAP_sf"/>
</dbReference>
<keyword evidence="1" id="KW-0472">Membrane</keyword>
<dbReference type="CDD" id="cd05379">
    <property type="entry name" value="CAP_bacterial"/>
    <property type="match status" value="1"/>
</dbReference>
<protein>
    <recommendedName>
        <fullName evidence="2">SCP domain-containing protein</fullName>
    </recommendedName>
</protein>
<evidence type="ECO:0000256" key="1">
    <source>
        <dbReference type="SAM" id="Phobius"/>
    </source>
</evidence>
<dbReference type="Gene3D" id="3.40.33.10">
    <property type="entry name" value="CAP"/>
    <property type="match status" value="1"/>
</dbReference>
<comment type="caution">
    <text evidence="3">The sequence shown here is derived from an EMBL/GenBank/DDBJ whole genome shotgun (WGS) entry which is preliminary data.</text>
</comment>
<name>A0A2M6Z3I8_9BACT</name>
<feature type="transmembrane region" description="Helical" evidence="1">
    <location>
        <begin position="260"/>
        <end position="278"/>
    </location>
</feature>
<gene>
    <name evidence="3" type="ORF">COS93_01160</name>
</gene>
<evidence type="ECO:0000313" key="3">
    <source>
        <dbReference type="EMBL" id="PIU46973.1"/>
    </source>
</evidence>
<keyword evidence="1" id="KW-1133">Transmembrane helix</keyword>
<feature type="transmembrane region" description="Helical" evidence="1">
    <location>
        <begin position="284"/>
        <end position="304"/>
    </location>
</feature>